<dbReference type="OrthoDB" id="298777at2759"/>
<dbReference type="AlphaFoldDB" id="A0A8J8NA04"/>
<reference evidence="1" key="1">
    <citation type="submission" date="2019-06" db="EMBL/GenBank/DDBJ databases">
        <authorList>
            <person name="Zheng W."/>
        </authorList>
    </citation>
    <scope>NUCLEOTIDE SEQUENCE</scope>
    <source>
        <strain evidence="1">QDHG01</strain>
    </source>
</reference>
<dbReference type="Proteomes" id="UP000785679">
    <property type="component" value="Unassembled WGS sequence"/>
</dbReference>
<evidence type="ECO:0000313" key="2">
    <source>
        <dbReference type="Proteomes" id="UP000785679"/>
    </source>
</evidence>
<sequence length="68" mass="8060">MRYVTLSGEYRNGVKVGKWLTEYEGVKRQISTYGTYDENGKKIGQWTDLFEGFQEQEYLFYCLIVTTK</sequence>
<keyword evidence="2" id="KW-1185">Reference proteome</keyword>
<organism evidence="1 2">
    <name type="scientific">Halteria grandinella</name>
    <dbReference type="NCBI Taxonomy" id="5974"/>
    <lineage>
        <taxon>Eukaryota</taxon>
        <taxon>Sar</taxon>
        <taxon>Alveolata</taxon>
        <taxon>Ciliophora</taxon>
        <taxon>Intramacronucleata</taxon>
        <taxon>Spirotrichea</taxon>
        <taxon>Stichotrichia</taxon>
        <taxon>Sporadotrichida</taxon>
        <taxon>Halteriidae</taxon>
        <taxon>Halteria</taxon>
    </lineage>
</organism>
<dbReference type="EMBL" id="RRYP01031802">
    <property type="protein sequence ID" value="TNV70905.1"/>
    <property type="molecule type" value="Genomic_DNA"/>
</dbReference>
<evidence type="ECO:0000313" key="1">
    <source>
        <dbReference type="EMBL" id="TNV70905.1"/>
    </source>
</evidence>
<accession>A0A8J8NA04</accession>
<protein>
    <submittedName>
        <fullName evidence="1">Uncharacterized protein</fullName>
    </submittedName>
</protein>
<comment type="caution">
    <text evidence="1">The sequence shown here is derived from an EMBL/GenBank/DDBJ whole genome shotgun (WGS) entry which is preliminary data.</text>
</comment>
<name>A0A8J8NA04_HALGN</name>
<gene>
    <name evidence="1" type="ORF">FGO68_gene13772</name>
</gene>
<proteinExistence type="predicted"/>